<dbReference type="PROSITE" id="PS01149">
    <property type="entry name" value="PSI_RSU"/>
    <property type="match status" value="1"/>
</dbReference>
<dbReference type="InterPro" id="IPR002942">
    <property type="entry name" value="S4_RNA-bd"/>
</dbReference>
<gene>
    <name evidence="7" type="ORF">BEP19_01600</name>
</gene>
<evidence type="ECO:0000256" key="1">
    <source>
        <dbReference type="ARBA" id="ARBA00008348"/>
    </source>
</evidence>
<dbReference type="CDD" id="cd00165">
    <property type="entry name" value="S4"/>
    <property type="match status" value="1"/>
</dbReference>
<proteinExistence type="inferred from homology"/>
<dbReference type="FunFam" id="3.10.290.10:FF:000003">
    <property type="entry name" value="Pseudouridine synthase"/>
    <property type="match status" value="1"/>
</dbReference>
<dbReference type="CDD" id="cd02870">
    <property type="entry name" value="PseudoU_synth_RsuA_like"/>
    <property type="match status" value="1"/>
</dbReference>
<accession>A0A419SN35</accession>
<evidence type="ECO:0000259" key="6">
    <source>
        <dbReference type="SMART" id="SM00363"/>
    </source>
</evidence>
<organism evidence="7 8">
    <name type="scientific">Ammoniphilus oxalaticus</name>
    <dbReference type="NCBI Taxonomy" id="66863"/>
    <lineage>
        <taxon>Bacteria</taxon>
        <taxon>Bacillati</taxon>
        <taxon>Bacillota</taxon>
        <taxon>Bacilli</taxon>
        <taxon>Bacillales</taxon>
        <taxon>Paenibacillaceae</taxon>
        <taxon>Aneurinibacillus group</taxon>
        <taxon>Ammoniphilus</taxon>
    </lineage>
</organism>
<dbReference type="AlphaFoldDB" id="A0A419SN35"/>
<dbReference type="PANTHER" id="PTHR47683">
    <property type="entry name" value="PSEUDOURIDINE SYNTHASE FAMILY PROTEIN-RELATED"/>
    <property type="match status" value="1"/>
</dbReference>
<dbReference type="EMBL" id="MCHY01000006">
    <property type="protein sequence ID" value="RKD25663.1"/>
    <property type="molecule type" value="Genomic_DNA"/>
</dbReference>
<evidence type="ECO:0000256" key="4">
    <source>
        <dbReference type="PROSITE-ProRule" id="PRU00182"/>
    </source>
</evidence>
<dbReference type="InterPro" id="IPR036986">
    <property type="entry name" value="S4_RNA-bd_sf"/>
</dbReference>
<dbReference type="NCBIfam" id="TIGR00093">
    <property type="entry name" value="pseudouridine synthase"/>
    <property type="match status" value="1"/>
</dbReference>
<dbReference type="RefSeq" id="WP_120188334.1">
    <property type="nucleotide sequence ID" value="NZ_MCHY01000006.1"/>
</dbReference>
<dbReference type="OrthoDB" id="9807213at2"/>
<dbReference type="EC" id="5.4.99.-" evidence="5"/>
<dbReference type="SUPFAM" id="SSF55120">
    <property type="entry name" value="Pseudouridine synthase"/>
    <property type="match status" value="1"/>
</dbReference>
<dbReference type="Gene3D" id="3.30.70.580">
    <property type="entry name" value="Pseudouridine synthase I, catalytic domain, N-terminal subdomain"/>
    <property type="match status" value="1"/>
</dbReference>
<protein>
    <recommendedName>
        <fullName evidence="5">Pseudouridine synthase</fullName>
        <ecNumber evidence="5">5.4.99.-</ecNumber>
    </recommendedName>
</protein>
<keyword evidence="2 4" id="KW-0694">RNA-binding</keyword>
<sequence>MEERLQKILAGRGVASRRKCEALIVAGRVKVNGQTVTELGFRADPVRDRIELDGKPIKSETLRYVLFHKPKGVITSVTDPQGRKTVIDCIDLKERIYPVGRLDYDTSGLLLLTNDGDLTNRLTHPSFEIEKTYEATVRGLPRQEALESLRKGVLLEDGMTAPAQAKLLRAARRAAGSAVIQLTIHEGRNRQVRRMCEAVGHPALELKRTQFAFLTLGHLQPGKYRLLNDAEVNKLREL</sequence>
<dbReference type="InterPro" id="IPR050343">
    <property type="entry name" value="RsuA_PseudoU_synthase"/>
</dbReference>
<dbReference type="GO" id="GO:0005829">
    <property type="term" value="C:cytosol"/>
    <property type="evidence" value="ECO:0007669"/>
    <property type="project" value="UniProtKB-ARBA"/>
</dbReference>
<dbReference type="Pfam" id="PF01479">
    <property type="entry name" value="S4"/>
    <property type="match status" value="1"/>
</dbReference>
<evidence type="ECO:0000256" key="2">
    <source>
        <dbReference type="ARBA" id="ARBA00022884"/>
    </source>
</evidence>
<evidence type="ECO:0000256" key="3">
    <source>
        <dbReference type="ARBA" id="ARBA00023235"/>
    </source>
</evidence>
<evidence type="ECO:0000313" key="7">
    <source>
        <dbReference type="EMBL" id="RKD25663.1"/>
    </source>
</evidence>
<dbReference type="InterPro" id="IPR006145">
    <property type="entry name" value="PsdUridine_synth_RsuA/RluA"/>
</dbReference>
<dbReference type="Gene3D" id="3.30.70.1560">
    <property type="entry name" value="Alpha-L RNA-binding motif"/>
    <property type="match status" value="1"/>
</dbReference>
<dbReference type="InterPro" id="IPR020103">
    <property type="entry name" value="PsdUridine_synth_cat_dom_sf"/>
</dbReference>
<feature type="domain" description="RNA-binding S4" evidence="6">
    <location>
        <begin position="3"/>
        <end position="67"/>
    </location>
</feature>
<keyword evidence="3 5" id="KW-0413">Isomerase</keyword>
<dbReference type="PROSITE" id="PS50889">
    <property type="entry name" value="S4"/>
    <property type="match status" value="1"/>
</dbReference>
<name>A0A419SN35_9BACL</name>
<evidence type="ECO:0000256" key="5">
    <source>
        <dbReference type="RuleBase" id="RU003887"/>
    </source>
</evidence>
<keyword evidence="8" id="KW-1185">Reference proteome</keyword>
<comment type="caution">
    <text evidence="7">The sequence shown here is derived from an EMBL/GenBank/DDBJ whole genome shotgun (WGS) entry which is preliminary data.</text>
</comment>
<dbReference type="SMART" id="SM00363">
    <property type="entry name" value="S4"/>
    <property type="match status" value="1"/>
</dbReference>
<dbReference type="InterPro" id="IPR000748">
    <property type="entry name" value="PsdUridine_synth_RsuA/RluB/E/F"/>
</dbReference>
<dbReference type="Pfam" id="PF00849">
    <property type="entry name" value="PseudoU_synth_2"/>
    <property type="match status" value="1"/>
</dbReference>
<dbReference type="GO" id="GO:0003723">
    <property type="term" value="F:RNA binding"/>
    <property type="evidence" value="ECO:0007669"/>
    <property type="project" value="UniProtKB-KW"/>
</dbReference>
<dbReference type="PANTHER" id="PTHR47683:SF2">
    <property type="entry name" value="RNA-BINDING S4 DOMAIN-CONTAINING PROTEIN"/>
    <property type="match status" value="1"/>
</dbReference>
<dbReference type="SUPFAM" id="SSF55174">
    <property type="entry name" value="Alpha-L RNA-binding motif"/>
    <property type="match status" value="1"/>
</dbReference>
<dbReference type="GO" id="GO:0000455">
    <property type="term" value="P:enzyme-directed rRNA pseudouridine synthesis"/>
    <property type="evidence" value="ECO:0007669"/>
    <property type="project" value="UniProtKB-ARBA"/>
</dbReference>
<dbReference type="InterPro" id="IPR042092">
    <property type="entry name" value="PsdUridine_s_RsuA/RluB/E/F_cat"/>
</dbReference>
<dbReference type="InterPro" id="IPR020094">
    <property type="entry name" value="TruA/RsuA/RluB/E/F_N"/>
</dbReference>
<dbReference type="InterPro" id="IPR018496">
    <property type="entry name" value="PsdUridine_synth_RsuA/RluB_CS"/>
</dbReference>
<dbReference type="FunFam" id="3.30.70.1560:FF:000001">
    <property type="entry name" value="Pseudouridine synthase"/>
    <property type="match status" value="1"/>
</dbReference>
<evidence type="ECO:0000313" key="8">
    <source>
        <dbReference type="Proteomes" id="UP000284219"/>
    </source>
</evidence>
<dbReference type="GO" id="GO:0120159">
    <property type="term" value="F:rRNA pseudouridine synthase activity"/>
    <property type="evidence" value="ECO:0007669"/>
    <property type="project" value="UniProtKB-ARBA"/>
</dbReference>
<comment type="similarity">
    <text evidence="1 5">Belongs to the pseudouridine synthase RsuA family.</text>
</comment>
<reference evidence="7 8" key="1">
    <citation type="submission" date="2016-08" db="EMBL/GenBank/DDBJ databases">
        <title>Novel Firmicute Genomes.</title>
        <authorList>
            <person name="Poppleton D.I."/>
            <person name="Gribaldo S."/>
        </authorList>
    </citation>
    <scope>NUCLEOTIDE SEQUENCE [LARGE SCALE GENOMIC DNA]</scope>
    <source>
        <strain evidence="7 8">RAOx-1</strain>
    </source>
</reference>
<dbReference type="Gene3D" id="3.10.290.10">
    <property type="entry name" value="RNA-binding S4 domain"/>
    <property type="match status" value="1"/>
</dbReference>
<dbReference type="Proteomes" id="UP000284219">
    <property type="component" value="Unassembled WGS sequence"/>
</dbReference>